<keyword evidence="4" id="KW-0446">Lipid-binding</keyword>
<evidence type="ECO:0000256" key="2">
    <source>
        <dbReference type="ARBA" id="ARBA00022448"/>
    </source>
</evidence>
<keyword evidence="2" id="KW-0813">Transport</keyword>
<evidence type="ECO:0000256" key="1">
    <source>
        <dbReference type="ARBA" id="ARBA00004370"/>
    </source>
</evidence>
<keyword evidence="3" id="KW-0445">Lipid transport</keyword>
<dbReference type="PANTHER" id="PTHR10774">
    <property type="entry name" value="EXTENDED SYNAPTOTAGMIN-RELATED"/>
    <property type="match status" value="1"/>
</dbReference>
<accession>A0ABV2AJL7</accession>
<evidence type="ECO:0000256" key="4">
    <source>
        <dbReference type="ARBA" id="ARBA00023121"/>
    </source>
</evidence>
<dbReference type="InterPro" id="IPR031468">
    <property type="entry name" value="SMP_LBD"/>
</dbReference>
<dbReference type="InterPro" id="IPR045050">
    <property type="entry name" value="Synaptotagmin_plant"/>
</dbReference>
<feature type="transmembrane region" description="Helical" evidence="6">
    <location>
        <begin position="44"/>
        <end position="73"/>
    </location>
</feature>
<keyword evidence="6" id="KW-1133">Transmembrane helix</keyword>
<dbReference type="PROSITE" id="PS51847">
    <property type="entry name" value="SMP"/>
    <property type="match status" value="1"/>
</dbReference>
<dbReference type="EMBL" id="JBDODL010000413">
    <property type="protein sequence ID" value="MES1919827.1"/>
    <property type="molecule type" value="Genomic_DNA"/>
</dbReference>
<reference evidence="8 9" key="1">
    <citation type="journal article" date="2024" name="BMC Biol.">
        <title>Comparative genomics of Ascetosporea gives new insight into the evolutionary basis for animal parasitism in Rhizaria.</title>
        <authorList>
            <person name="Hiltunen Thoren M."/>
            <person name="Onut-Brannstrom I."/>
            <person name="Alfjorden A."/>
            <person name="Peckova H."/>
            <person name="Swords F."/>
            <person name="Hooper C."/>
            <person name="Holzer A.S."/>
            <person name="Bass D."/>
            <person name="Burki F."/>
        </authorList>
    </citation>
    <scope>NUCLEOTIDE SEQUENCE [LARGE SCALE GENOMIC DNA]</scope>
    <source>
        <strain evidence="8">20-A016</strain>
    </source>
</reference>
<evidence type="ECO:0000256" key="6">
    <source>
        <dbReference type="SAM" id="Phobius"/>
    </source>
</evidence>
<evidence type="ECO:0000313" key="8">
    <source>
        <dbReference type="EMBL" id="MES1919827.1"/>
    </source>
</evidence>
<keyword evidence="5 6" id="KW-0472">Membrane</keyword>
<keyword evidence="9" id="KW-1185">Reference proteome</keyword>
<protein>
    <recommendedName>
        <fullName evidence="7">SMP-LTD domain-containing protein</fullName>
    </recommendedName>
</protein>
<proteinExistence type="predicted"/>
<dbReference type="PANTHER" id="PTHR10774:SF190">
    <property type="entry name" value="C2 CALCIUM_LIPID-BINDING ENDONUCLEASE_EXONUCLEASE_PHOSPHATASE-RELATED"/>
    <property type="match status" value="1"/>
</dbReference>
<keyword evidence="6" id="KW-0812">Transmembrane</keyword>
<name>A0ABV2AJL7_9EUKA</name>
<evidence type="ECO:0000256" key="3">
    <source>
        <dbReference type="ARBA" id="ARBA00023055"/>
    </source>
</evidence>
<sequence>MSQNSLRFQLEKLKNVFICRKLEIIVKIISKLLNNKTQMATLKIILFSIFVYFITAYSGFSTLLLLILLILLYDQFLAETDSKKKISQTNMIDYLSSCPKPPKNDIPKWLMFPEYEKARFINHIIYVLWNPHLKLSIEEKIRAKLDWKLEVQKNKYKKLSHLSVNVFDLGSSPPLVSGIKTCEVKCDMCSRHIVHDYSECDQKYCALQIEFVFVSEDMKFGLTAGYKNIKATVILSKIYLSGSVLLKLCDFVNLIPGFSRYTLSFLNYPKFDFALSFKTGSIKISYVPKLSKIIEPLLKKTIWTGLIYPRSKSFKIKSRKIEQMRAAGDLIKYGQLSTVTEGSLCVEIKEVVWDTPAPKEPDYAVPLMLERGSLYQDDLGYSWHCVVGVKGTRMVYKTEHIQSKYVTRRLKWTERFTFKNLTLSDPRNISVSPFLDIDVRVLGKSLKYFRIKPLFDY</sequence>
<feature type="domain" description="SMP-LTD" evidence="7">
    <location>
        <begin position="123"/>
        <end position="317"/>
    </location>
</feature>
<gene>
    <name evidence="8" type="ORF">MHBO_001587</name>
</gene>
<organism evidence="8 9">
    <name type="scientific">Bonamia ostreae</name>
    <dbReference type="NCBI Taxonomy" id="126728"/>
    <lineage>
        <taxon>Eukaryota</taxon>
        <taxon>Sar</taxon>
        <taxon>Rhizaria</taxon>
        <taxon>Endomyxa</taxon>
        <taxon>Ascetosporea</taxon>
        <taxon>Haplosporida</taxon>
        <taxon>Bonamia</taxon>
    </lineage>
</organism>
<evidence type="ECO:0000259" key="7">
    <source>
        <dbReference type="PROSITE" id="PS51847"/>
    </source>
</evidence>
<evidence type="ECO:0000313" key="9">
    <source>
        <dbReference type="Proteomes" id="UP001439008"/>
    </source>
</evidence>
<evidence type="ECO:0000256" key="5">
    <source>
        <dbReference type="ARBA" id="ARBA00023136"/>
    </source>
</evidence>
<comment type="subcellular location">
    <subcellularLocation>
        <location evidence="1">Membrane</location>
    </subcellularLocation>
</comment>
<comment type="caution">
    <text evidence="8">The sequence shown here is derived from an EMBL/GenBank/DDBJ whole genome shotgun (WGS) entry which is preliminary data.</text>
</comment>
<dbReference type="Proteomes" id="UP001439008">
    <property type="component" value="Unassembled WGS sequence"/>
</dbReference>